<dbReference type="OrthoDB" id="5856491at2759"/>
<gene>
    <name evidence="1" type="ORF">DME_LOCUS7535</name>
</gene>
<dbReference type="AlphaFoldDB" id="A0A3P7SU86"/>
<sequence length="103" mass="11710">MLQLISHHAYRNFKTIQYYLQLVLHMSFEVIVALGDLVLLTTDKSDLKCKIFIENKFILAYATPVQHGSSNISLQYILNAIVASNQANNQMSTPNNVQKRSII</sequence>
<reference evidence="1 2" key="1">
    <citation type="submission" date="2018-11" db="EMBL/GenBank/DDBJ databases">
        <authorList>
            <consortium name="Pathogen Informatics"/>
        </authorList>
    </citation>
    <scope>NUCLEOTIDE SEQUENCE [LARGE SCALE GENOMIC DNA]</scope>
</reference>
<evidence type="ECO:0000313" key="2">
    <source>
        <dbReference type="Proteomes" id="UP000274756"/>
    </source>
</evidence>
<accession>A0A3P7SU86</accession>
<dbReference type="STRING" id="318479.A0A3P7SU86"/>
<name>A0A3P7SU86_DRAME</name>
<protein>
    <submittedName>
        <fullName evidence="1">Uncharacterized protein</fullName>
    </submittedName>
</protein>
<dbReference type="Proteomes" id="UP000274756">
    <property type="component" value="Unassembled WGS sequence"/>
</dbReference>
<evidence type="ECO:0000313" key="1">
    <source>
        <dbReference type="EMBL" id="VDN57562.1"/>
    </source>
</evidence>
<keyword evidence="2" id="KW-1185">Reference proteome</keyword>
<dbReference type="EMBL" id="UYYG01001161">
    <property type="protein sequence ID" value="VDN57562.1"/>
    <property type="molecule type" value="Genomic_DNA"/>
</dbReference>
<proteinExistence type="predicted"/>
<organism evidence="1 2">
    <name type="scientific">Dracunculus medinensis</name>
    <name type="common">Guinea worm</name>
    <dbReference type="NCBI Taxonomy" id="318479"/>
    <lineage>
        <taxon>Eukaryota</taxon>
        <taxon>Metazoa</taxon>
        <taxon>Ecdysozoa</taxon>
        <taxon>Nematoda</taxon>
        <taxon>Chromadorea</taxon>
        <taxon>Rhabditida</taxon>
        <taxon>Spirurina</taxon>
        <taxon>Dracunculoidea</taxon>
        <taxon>Dracunculidae</taxon>
        <taxon>Dracunculus</taxon>
    </lineage>
</organism>